<keyword evidence="3" id="KW-1185">Reference proteome</keyword>
<evidence type="ECO:0008006" key="4">
    <source>
        <dbReference type="Google" id="ProtNLM"/>
    </source>
</evidence>
<evidence type="ECO:0000256" key="1">
    <source>
        <dbReference type="SAM" id="MobiDB-lite"/>
    </source>
</evidence>
<dbReference type="Proteomes" id="UP000076874">
    <property type="component" value="Unassembled WGS sequence"/>
</dbReference>
<sequence>MPMIGSIDNMHAHAAIQSQPPSTLDAVDYGVGPHYHGTPDLAPHTEQSPVAPVPLLTDCVTYLAKISDHTDVFAPVLLRPTGVYGRSSSYYRGFFGIAAKSVNSPDILMCCRFGGLGGYAIEVQRLPKPFAVIPPPGGARCSPAFSSDAPTYRGPPTNAVLLTESPRVLVEGLVAARRDVGHLALDVPAPGVRRNGNIGFGAVVDVLRVRTATIVRFEPLGFAKIHGSFVHPKTASIALFSVVKMASKAAAKAVSTVGNAVSISQGIWEGIRRVMALDKNRSNGVPLNPYFRYPTPGSVDPLAYDDPVTVPAGDIAGNPYWKRDSRRNYPRLSVVNQADAVALLTVGNAVAPKTELIGAAGTQAIVAATEAGQTKGLSAHLETTSPTDAAKDLFVNGLPPTPSGQSLSSGSWDVHKYTLDEEQSYTDESSYPCRSFQ</sequence>
<dbReference type="EMBL" id="AZHD01000011">
    <property type="protein sequence ID" value="OAA58948.1"/>
    <property type="molecule type" value="Genomic_DNA"/>
</dbReference>
<evidence type="ECO:0000313" key="3">
    <source>
        <dbReference type="Proteomes" id="UP000076874"/>
    </source>
</evidence>
<protein>
    <recommendedName>
        <fullName evidence="4">NADH-ubiquinone oxidoreductase</fullName>
    </recommendedName>
</protein>
<reference evidence="2 3" key="1">
    <citation type="journal article" date="2016" name="Genome Biol. Evol.">
        <title>Divergent and convergent evolution of fungal pathogenicity.</title>
        <authorList>
            <person name="Shang Y."/>
            <person name="Xiao G."/>
            <person name="Zheng P."/>
            <person name="Cen K."/>
            <person name="Zhan S."/>
            <person name="Wang C."/>
        </authorList>
    </citation>
    <scope>NUCLEOTIDE SEQUENCE [LARGE SCALE GENOMIC DNA]</scope>
    <source>
        <strain evidence="2 3">RCEF 264</strain>
    </source>
</reference>
<evidence type="ECO:0000313" key="2">
    <source>
        <dbReference type="EMBL" id="OAA58948.1"/>
    </source>
</evidence>
<feature type="region of interest" description="Disordered" evidence="1">
    <location>
        <begin position="391"/>
        <end position="411"/>
    </location>
</feature>
<name>A0A167RUD6_9HYPO</name>
<comment type="caution">
    <text evidence="2">The sequence shown here is derived from an EMBL/GenBank/DDBJ whole genome shotgun (WGS) entry which is preliminary data.</text>
</comment>
<dbReference type="InterPro" id="IPR016813">
    <property type="entry name" value="NADH_Ub_cplx-1_21kDa"/>
</dbReference>
<proteinExistence type="predicted"/>
<dbReference type="PANTHER" id="PTHR37325">
    <property type="entry name" value="OXIDOREDUCTASE 21 KDA SUBUNIT, PUTATIVE (AFU_ORTHOLOGUE AFUA_4G05910)-RELATED"/>
    <property type="match status" value="1"/>
</dbReference>
<dbReference type="STRING" id="1081102.A0A167RUD6"/>
<organism evidence="2 3">
    <name type="scientific">Niveomyces insectorum RCEF 264</name>
    <dbReference type="NCBI Taxonomy" id="1081102"/>
    <lineage>
        <taxon>Eukaryota</taxon>
        <taxon>Fungi</taxon>
        <taxon>Dikarya</taxon>
        <taxon>Ascomycota</taxon>
        <taxon>Pezizomycotina</taxon>
        <taxon>Sordariomycetes</taxon>
        <taxon>Hypocreomycetidae</taxon>
        <taxon>Hypocreales</taxon>
        <taxon>Cordycipitaceae</taxon>
        <taxon>Niveomyces</taxon>
    </lineage>
</organism>
<dbReference type="PANTHER" id="PTHR37325:SF1">
    <property type="entry name" value="OXIDOREDUCTASE 21 KDA SUBUNIT, PUTATIVE (AFU_ORTHOLOGUE AFUA_4G05910)-RELATED"/>
    <property type="match status" value="1"/>
</dbReference>
<dbReference type="OrthoDB" id="2093493at2759"/>
<gene>
    <name evidence="2" type="ORF">SPI_06150</name>
</gene>
<dbReference type="CDD" id="cd22849">
    <property type="entry name" value="NuzM"/>
    <property type="match status" value="1"/>
</dbReference>
<dbReference type="AlphaFoldDB" id="A0A167RUD6"/>
<accession>A0A167RUD6</accession>